<gene>
    <name evidence="1" type="ORF">EJB05_54142</name>
</gene>
<sequence>MKKKSSQTPSLDDCLDDLTHIIKESREQKPRHITEAEEMAKVNKILKEDGYSESDLFFAQALNICTNRLHRRAFLDLETKEGRFNYIKVVWDVMTLKSNIFQLNMDSNDNSSTSDSCSDVPGVQNLAKAALVLRRIKALQSTEPPVVNPIPKMSGAQWMELNLQDPARCKDNLQRWHILEGVPFFKREKQAWMIISCFAMDNYLWLRKYGDGETYDPSEWVLMNTTTNTSTLRELVSAAVWPAR</sequence>
<dbReference type="Gramene" id="TVU00432">
    <property type="protein sequence ID" value="TVU00432"/>
    <property type="gene ID" value="EJB05_54142"/>
</dbReference>
<dbReference type="EMBL" id="RWGY01000589">
    <property type="protein sequence ID" value="TVU00432.1"/>
    <property type="molecule type" value="Genomic_DNA"/>
</dbReference>
<reference evidence="1 2" key="1">
    <citation type="journal article" date="2019" name="Sci. Rep.">
        <title>A high-quality genome of Eragrostis curvula grass provides insights into Poaceae evolution and supports new strategies to enhance forage quality.</title>
        <authorList>
            <person name="Carballo J."/>
            <person name="Santos B.A.C.M."/>
            <person name="Zappacosta D."/>
            <person name="Garbus I."/>
            <person name="Selva J.P."/>
            <person name="Gallo C.A."/>
            <person name="Diaz A."/>
            <person name="Albertini E."/>
            <person name="Caccamo M."/>
            <person name="Echenique V."/>
        </authorList>
    </citation>
    <scope>NUCLEOTIDE SEQUENCE [LARGE SCALE GENOMIC DNA]</scope>
    <source>
        <strain evidence="2">cv. Victoria</strain>
        <tissue evidence="1">Leaf</tissue>
    </source>
</reference>
<evidence type="ECO:0000313" key="1">
    <source>
        <dbReference type="EMBL" id="TVU00432.1"/>
    </source>
</evidence>
<feature type="non-terminal residue" evidence="1">
    <location>
        <position position="1"/>
    </location>
</feature>
<keyword evidence="2" id="KW-1185">Reference proteome</keyword>
<accession>A0A5J9SN38</accession>
<comment type="caution">
    <text evidence="1">The sequence shown here is derived from an EMBL/GenBank/DDBJ whole genome shotgun (WGS) entry which is preliminary data.</text>
</comment>
<evidence type="ECO:0000313" key="2">
    <source>
        <dbReference type="Proteomes" id="UP000324897"/>
    </source>
</evidence>
<name>A0A5J9SN38_9POAL</name>
<dbReference type="Proteomes" id="UP000324897">
    <property type="component" value="Unassembled WGS sequence"/>
</dbReference>
<dbReference type="OrthoDB" id="695615at2759"/>
<proteinExistence type="predicted"/>
<organism evidence="1 2">
    <name type="scientific">Eragrostis curvula</name>
    <name type="common">weeping love grass</name>
    <dbReference type="NCBI Taxonomy" id="38414"/>
    <lineage>
        <taxon>Eukaryota</taxon>
        <taxon>Viridiplantae</taxon>
        <taxon>Streptophyta</taxon>
        <taxon>Embryophyta</taxon>
        <taxon>Tracheophyta</taxon>
        <taxon>Spermatophyta</taxon>
        <taxon>Magnoliopsida</taxon>
        <taxon>Liliopsida</taxon>
        <taxon>Poales</taxon>
        <taxon>Poaceae</taxon>
        <taxon>PACMAD clade</taxon>
        <taxon>Chloridoideae</taxon>
        <taxon>Eragrostideae</taxon>
        <taxon>Eragrostidinae</taxon>
        <taxon>Eragrostis</taxon>
    </lineage>
</organism>
<protein>
    <submittedName>
        <fullName evidence="1">Uncharacterized protein</fullName>
    </submittedName>
</protein>
<dbReference type="AlphaFoldDB" id="A0A5J9SN38"/>